<proteinExistence type="predicted"/>
<dbReference type="Pfam" id="PF06892">
    <property type="entry name" value="Phage_CP76"/>
    <property type="match status" value="1"/>
</dbReference>
<dbReference type="Proteomes" id="UP000504844">
    <property type="component" value="Chromosome"/>
</dbReference>
<dbReference type="KEGG" id="dee:HQN60_00060"/>
<evidence type="ECO:0000313" key="1">
    <source>
        <dbReference type="EMBL" id="QKJ65258.1"/>
    </source>
</evidence>
<sequence>MLITSVEDAAYHAAHNYPGGVESLAPRMRVGAQVLRNKLNPSTRTHHLTLAEADSLIGLTGDKSILHALAINHGMVCVPMLNDGEFACDVTVLETVTRLWRLGGHVGQAVDETLADNKVERIEVQRVREHVYRNIAALHELVALLDGMAE</sequence>
<dbReference type="InterPro" id="IPR009679">
    <property type="entry name" value="Phage_186_CII-like"/>
</dbReference>
<name>A0A6M8SLY7_9NEIS</name>
<keyword evidence="2" id="KW-1185">Reference proteome</keyword>
<reference evidence="1 2" key="1">
    <citation type="submission" date="2020-05" db="EMBL/GenBank/DDBJ databases">
        <title>Complete genome sequence of Deefgea sp. D17.</title>
        <authorList>
            <person name="Bae J.-W."/>
            <person name="Han J.E."/>
        </authorList>
    </citation>
    <scope>NUCLEOTIDE SEQUENCE [LARGE SCALE GENOMIC DNA]</scope>
    <source>
        <strain evidence="1 2">D17</strain>
    </source>
</reference>
<dbReference type="GO" id="GO:0003677">
    <property type="term" value="F:DNA binding"/>
    <property type="evidence" value="ECO:0007669"/>
    <property type="project" value="InterPro"/>
</dbReference>
<dbReference type="RefSeq" id="WP_173531768.1">
    <property type="nucleotide sequence ID" value="NZ_CP054143.1"/>
</dbReference>
<dbReference type="EMBL" id="CP054143">
    <property type="protein sequence ID" value="QKJ65258.1"/>
    <property type="molecule type" value="Genomic_DNA"/>
</dbReference>
<protein>
    <submittedName>
        <fullName evidence="1">Phage regulatory CII family protein</fullName>
    </submittedName>
</protein>
<gene>
    <name evidence="1" type="ORF">HQN60_00060</name>
</gene>
<evidence type="ECO:0000313" key="2">
    <source>
        <dbReference type="Proteomes" id="UP000504844"/>
    </source>
</evidence>
<accession>A0A6M8SLY7</accession>
<dbReference type="AlphaFoldDB" id="A0A6M8SLY7"/>
<organism evidence="1 2">
    <name type="scientific">Deefgea piscis</name>
    <dbReference type="NCBI Taxonomy" id="2739061"/>
    <lineage>
        <taxon>Bacteria</taxon>
        <taxon>Pseudomonadati</taxon>
        <taxon>Pseudomonadota</taxon>
        <taxon>Betaproteobacteria</taxon>
        <taxon>Neisseriales</taxon>
        <taxon>Chitinibacteraceae</taxon>
        <taxon>Deefgea</taxon>
    </lineage>
</organism>